<keyword evidence="6" id="KW-0663">Pyridoxal phosphate</keyword>
<dbReference type="Proteomes" id="UP001152755">
    <property type="component" value="Unassembled WGS sequence"/>
</dbReference>
<dbReference type="Pfam" id="PF00155">
    <property type="entry name" value="Aminotran_1_2"/>
    <property type="match status" value="1"/>
</dbReference>
<dbReference type="SUPFAM" id="SSF53383">
    <property type="entry name" value="PLP-dependent transferases"/>
    <property type="match status" value="1"/>
</dbReference>
<dbReference type="AlphaFoldDB" id="A0A9X4M200"/>
<dbReference type="GO" id="GO:1901605">
    <property type="term" value="P:alpha-amino acid metabolic process"/>
    <property type="evidence" value="ECO:0007669"/>
    <property type="project" value="TreeGrafter"/>
</dbReference>
<comment type="caution">
    <text evidence="8">The sequence shown here is derived from an EMBL/GenBank/DDBJ whole genome shotgun (WGS) entry which is preliminary data.</text>
</comment>
<dbReference type="InterPro" id="IPR015424">
    <property type="entry name" value="PyrdxlP-dep_Trfase"/>
</dbReference>
<dbReference type="CDD" id="cd00609">
    <property type="entry name" value="AAT_like"/>
    <property type="match status" value="1"/>
</dbReference>
<dbReference type="Gene3D" id="3.90.1150.10">
    <property type="entry name" value="Aspartate Aminotransferase, domain 1"/>
    <property type="match status" value="1"/>
</dbReference>
<dbReference type="Gene3D" id="3.40.640.10">
    <property type="entry name" value="Type I PLP-dependent aspartate aminotransferase-like (Major domain)"/>
    <property type="match status" value="1"/>
</dbReference>
<protein>
    <submittedName>
        <fullName evidence="8">PLP-dependent aminotransferase family protein</fullName>
    </submittedName>
</protein>
<comment type="subunit">
    <text evidence="3">Homodimer.</text>
</comment>
<evidence type="ECO:0000256" key="5">
    <source>
        <dbReference type="ARBA" id="ARBA00022679"/>
    </source>
</evidence>
<dbReference type="GO" id="GO:0008483">
    <property type="term" value="F:transaminase activity"/>
    <property type="evidence" value="ECO:0007669"/>
    <property type="project" value="UniProtKB-KW"/>
</dbReference>
<proteinExistence type="inferred from homology"/>
<dbReference type="EMBL" id="JANRHA010000001">
    <property type="protein sequence ID" value="MDG3012946.1"/>
    <property type="molecule type" value="Genomic_DNA"/>
</dbReference>
<dbReference type="GO" id="GO:0030170">
    <property type="term" value="F:pyridoxal phosphate binding"/>
    <property type="evidence" value="ECO:0007669"/>
    <property type="project" value="InterPro"/>
</dbReference>
<evidence type="ECO:0000259" key="7">
    <source>
        <dbReference type="Pfam" id="PF00155"/>
    </source>
</evidence>
<dbReference type="RefSeq" id="WP_332518846.1">
    <property type="nucleotide sequence ID" value="NZ_JANRHA010000001.1"/>
</dbReference>
<sequence length="391" mass="41313">MPDPSVRLSGSVRGVDSSAIRDLLTLTARPEVISLAGGLPAAEMLPTARMADAAWRVLRSPEAAQYTETTGIGALRELLARRQSAELGREVDARDVVVTSGSQQALDLIARALVDPGDAVVLEEPAYPGARQVFQSVGARIESVPLDADGMCTGRLGEMLAAGLRPVLVHTVATFHNPRGVTLAAARRVRLAALADRYGFLVVEDDPYGQLYFHTPPPAPVAAASDLVVRLGSASKTLAPALRTGWLTGPRELCRAVERLKQAADLCGSALSQSIAVELLSDEEWLAAHLASLRAVYGERATALAAAMRTVFGERITCTDPDGGMFCWVQFRDGTDTDRLLAAAVTRGVAFVPGGAFSPWLTTALRLSYATAAPEVLRDGVARLASAHASI</sequence>
<evidence type="ECO:0000256" key="1">
    <source>
        <dbReference type="ARBA" id="ARBA00001933"/>
    </source>
</evidence>
<dbReference type="PANTHER" id="PTHR42790:SF19">
    <property type="entry name" value="KYNURENINE_ALPHA-AMINOADIPATE AMINOTRANSFERASE, MITOCHONDRIAL"/>
    <property type="match status" value="1"/>
</dbReference>
<evidence type="ECO:0000256" key="4">
    <source>
        <dbReference type="ARBA" id="ARBA00022576"/>
    </source>
</evidence>
<evidence type="ECO:0000256" key="3">
    <source>
        <dbReference type="ARBA" id="ARBA00011738"/>
    </source>
</evidence>
<accession>A0A9X4M200</accession>
<evidence type="ECO:0000256" key="2">
    <source>
        <dbReference type="ARBA" id="ARBA00007441"/>
    </source>
</evidence>
<keyword evidence="9" id="KW-1185">Reference proteome</keyword>
<reference evidence="8" key="1">
    <citation type="submission" date="2022-08" db="EMBL/GenBank/DDBJ databases">
        <title>Genome analysis of Corynebacteriales strain.</title>
        <authorList>
            <person name="Lee S.D."/>
        </authorList>
    </citation>
    <scope>NUCLEOTIDE SEQUENCE</scope>
    <source>
        <strain evidence="8">D3-21</strain>
    </source>
</reference>
<keyword evidence="5" id="KW-0808">Transferase</keyword>
<organism evidence="8 9">
    <name type="scientific">Speluncibacter jeojiensis</name>
    <dbReference type="NCBI Taxonomy" id="2710754"/>
    <lineage>
        <taxon>Bacteria</taxon>
        <taxon>Bacillati</taxon>
        <taxon>Actinomycetota</taxon>
        <taxon>Actinomycetes</taxon>
        <taxon>Mycobacteriales</taxon>
        <taxon>Speluncibacteraceae</taxon>
        <taxon>Speluncibacter</taxon>
    </lineage>
</organism>
<dbReference type="FunFam" id="3.40.640.10:FF:000053">
    <property type="entry name" value="Aminotransferase, class I"/>
    <property type="match status" value="1"/>
</dbReference>
<keyword evidence="4 8" id="KW-0032">Aminotransferase</keyword>
<evidence type="ECO:0000313" key="8">
    <source>
        <dbReference type="EMBL" id="MDG3012946.1"/>
    </source>
</evidence>
<dbReference type="PANTHER" id="PTHR42790">
    <property type="entry name" value="AMINOTRANSFERASE"/>
    <property type="match status" value="1"/>
</dbReference>
<comment type="cofactor">
    <cofactor evidence="1">
        <name>pyridoxal 5'-phosphate</name>
        <dbReference type="ChEBI" id="CHEBI:597326"/>
    </cofactor>
</comment>
<gene>
    <name evidence="8" type="ORF">NVS88_00040</name>
</gene>
<evidence type="ECO:0000256" key="6">
    <source>
        <dbReference type="ARBA" id="ARBA00022898"/>
    </source>
</evidence>
<feature type="domain" description="Aminotransferase class I/classII large" evidence="7">
    <location>
        <begin position="32"/>
        <end position="384"/>
    </location>
</feature>
<name>A0A9X4M200_9ACTN</name>
<dbReference type="InterPro" id="IPR015421">
    <property type="entry name" value="PyrdxlP-dep_Trfase_major"/>
</dbReference>
<dbReference type="InterPro" id="IPR015422">
    <property type="entry name" value="PyrdxlP-dep_Trfase_small"/>
</dbReference>
<comment type="similarity">
    <text evidence="2">Belongs to the class-I pyridoxal-phosphate-dependent aminotransferase family.</text>
</comment>
<dbReference type="InterPro" id="IPR004839">
    <property type="entry name" value="Aminotransferase_I/II_large"/>
</dbReference>
<dbReference type="InterPro" id="IPR050859">
    <property type="entry name" value="Class-I_PLP-dep_aminotransf"/>
</dbReference>
<evidence type="ECO:0000313" key="9">
    <source>
        <dbReference type="Proteomes" id="UP001152755"/>
    </source>
</evidence>